<dbReference type="Pfam" id="PF11951">
    <property type="entry name" value="Fungal_trans_2"/>
    <property type="match status" value="1"/>
</dbReference>
<accession>A0A9P7KGL7</accession>
<protein>
    <recommendedName>
        <fullName evidence="3">Transcription factor domain-containing protein</fullName>
    </recommendedName>
</protein>
<dbReference type="AlphaFoldDB" id="A0A9P7KGL7"/>
<keyword evidence="2" id="KW-1185">Reference proteome</keyword>
<dbReference type="OrthoDB" id="5419315at2759"/>
<sequence>MTLTQIRPQPYHRVSAPDITSSSPLHFDHPEYGYRYMSTPQEQHCHLPVDHSLMPGVPGASNSTFHSTDPLYTDANLNALDLHAAFFPYPQTPISQSPSLGIDINLDFSQLGEQSSFDFDIQPPSPPAPVPFIAEPNSVQGNHVLYYFDNVRKIQMMFAGNTFTNATYTIILQEPRGAVTNAVCALASLHYARSRVAQGLDAPDPNPEHSNATYFHDEAHFQLESTKQLRGRYTESEAIAALHLVWYSQLSGGASGWQPAFVVMCEWLTQIGLVPDENAPSTLLAMSTTAQLLVKATLWLDTFSSHILSRPPKFLRLLKSLLGERAGQRSARGDSDGRHALRMDLLTGCPDEAMLALAEITELAHWKATEQRDGTLSFRELIRRGDDIEQRLRQHHTNAITSLSDVDQAPLHPNLQASTTEPRLATFPSEEARSLVAKIFREAAVLTLHLVLNNANPGTHLCTRAINPM</sequence>
<evidence type="ECO:0000313" key="1">
    <source>
        <dbReference type="EMBL" id="KAG5646966.1"/>
    </source>
</evidence>
<reference evidence="1" key="1">
    <citation type="submission" date="2020-07" db="EMBL/GenBank/DDBJ databases">
        <authorList>
            <person name="Nieuwenhuis M."/>
            <person name="Van De Peppel L.J.J."/>
        </authorList>
    </citation>
    <scope>NUCLEOTIDE SEQUENCE</scope>
    <source>
        <strain evidence="1">AP01</strain>
        <tissue evidence="1">Mycelium</tissue>
    </source>
</reference>
<dbReference type="EMBL" id="JABCKV010000014">
    <property type="protein sequence ID" value="KAG5646966.1"/>
    <property type="molecule type" value="Genomic_DNA"/>
</dbReference>
<dbReference type="Proteomes" id="UP000775547">
    <property type="component" value="Unassembled WGS sequence"/>
</dbReference>
<reference evidence="1" key="2">
    <citation type="submission" date="2021-10" db="EMBL/GenBank/DDBJ databases">
        <title>Phylogenomics reveals ancestral predisposition of the termite-cultivated fungus Termitomyces towards a domesticated lifestyle.</title>
        <authorList>
            <person name="Auxier B."/>
            <person name="Grum-Grzhimaylo A."/>
            <person name="Cardenas M.E."/>
            <person name="Lodge J.D."/>
            <person name="Laessoe T."/>
            <person name="Pedersen O."/>
            <person name="Smith M.E."/>
            <person name="Kuyper T.W."/>
            <person name="Franco-Molano E.A."/>
            <person name="Baroni T.J."/>
            <person name="Aanen D.K."/>
        </authorList>
    </citation>
    <scope>NUCLEOTIDE SEQUENCE</scope>
    <source>
        <strain evidence="1">AP01</strain>
        <tissue evidence="1">Mycelium</tissue>
    </source>
</reference>
<name>A0A9P7KGL7_9AGAR</name>
<comment type="caution">
    <text evidence="1">The sequence shown here is derived from an EMBL/GenBank/DDBJ whole genome shotgun (WGS) entry which is preliminary data.</text>
</comment>
<evidence type="ECO:0008006" key="3">
    <source>
        <dbReference type="Google" id="ProtNLM"/>
    </source>
</evidence>
<proteinExistence type="predicted"/>
<organism evidence="1 2">
    <name type="scientific">Asterophora parasitica</name>
    <dbReference type="NCBI Taxonomy" id="117018"/>
    <lineage>
        <taxon>Eukaryota</taxon>
        <taxon>Fungi</taxon>
        <taxon>Dikarya</taxon>
        <taxon>Basidiomycota</taxon>
        <taxon>Agaricomycotina</taxon>
        <taxon>Agaricomycetes</taxon>
        <taxon>Agaricomycetidae</taxon>
        <taxon>Agaricales</taxon>
        <taxon>Tricholomatineae</taxon>
        <taxon>Lyophyllaceae</taxon>
        <taxon>Asterophora</taxon>
    </lineage>
</organism>
<dbReference type="InterPro" id="IPR021858">
    <property type="entry name" value="Fun_TF"/>
</dbReference>
<evidence type="ECO:0000313" key="2">
    <source>
        <dbReference type="Proteomes" id="UP000775547"/>
    </source>
</evidence>
<gene>
    <name evidence="1" type="ORF">DXG03_001689</name>
</gene>